<feature type="transmembrane region" description="Helical" evidence="7">
    <location>
        <begin position="293"/>
        <end position="311"/>
    </location>
</feature>
<gene>
    <name evidence="9" type="ORF">QWZ03_00575</name>
</gene>
<feature type="transmembrane region" description="Helical" evidence="7">
    <location>
        <begin position="110"/>
        <end position="126"/>
    </location>
</feature>
<dbReference type="Pfam" id="PF07690">
    <property type="entry name" value="MFS_1"/>
    <property type="match status" value="1"/>
</dbReference>
<evidence type="ECO:0000256" key="2">
    <source>
        <dbReference type="ARBA" id="ARBA00022448"/>
    </source>
</evidence>
<keyword evidence="6 7" id="KW-0472">Membrane</keyword>
<feature type="transmembrane region" description="Helical" evidence="7">
    <location>
        <begin position="53"/>
        <end position="76"/>
    </location>
</feature>
<evidence type="ECO:0000256" key="5">
    <source>
        <dbReference type="ARBA" id="ARBA00022989"/>
    </source>
</evidence>
<comment type="caution">
    <text evidence="9">The sequence shown here is derived from an EMBL/GenBank/DDBJ whole genome shotgun (WGS) entry which is preliminary data.</text>
</comment>
<evidence type="ECO:0000256" key="3">
    <source>
        <dbReference type="ARBA" id="ARBA00022475"/>
    </source>
</evidence>
<feature type="transmembrane region" description="Helical" evidence="7">
    <location>
        <begin position="12"/>
        <end position="33"/>
    </location>
</feature>
<feature type="transmembrane region" description="Helical" evidence="7">
    <location>
        <begin position="351"/>
        <end position="369"/>
    </location>
</feature>
<feature type="transmembrane region" description="Helical" evidence="7">
    <location>
        <begin position="177"/>
        <end position="196"/>
    </location>
</feature>
<dbReference type="PANTHER" id="PTHR23517:SF2">
    <property type="entry name" value="MULTIDRUG RESISTANCE PROTEIN MDTH"/>
    <property type="match status" value="1"/>
</dbReference>
<name>A0ABT8AZJ0_9NEIS</name>
<dbReference type="PROSITE" id="PS50850">
    <property type="entry name" value="MFS"/>
    <property type="match status" value="1"/>
</dbReference>
<keyword evidence="2" id="KW-0813">Transport</keyword>
<dbReference type="Gene3D" id="1.20.1250.20">
    <property type="entry name" value="MFS general substrate transporter like domains"/>
    <property type="match status" value="2"/>
</dbReference>
<sequence length="411" mass="44013">MATTTLRHRFPLVARLFSLPSMAWILAATAFINRMGAMAKLFMAIYLRESLHLPLPTIGLLLAGYGAGTLVGAYGLGVLSDHVSPRRLAVACLCASGLGLLLLAQTSSVAWLAVFLFVGGVADAGYKPVVQRLIMEACEPLERPRAQSLHRVAINLGVAVGGFFGGMLAGWDYRYVFWADAATCFAAAAWLAYALARIALPVDAAATAKSTPSLDTPGASPYRDRVFLCLLLAALPLGMMYDQINGLYGAYLREHHGLSPAWVGWQHGINGLLVALCQLPLTAWSQRYGVRGPVIWGCALMVAGLGMLPWVSGLTGVLASTVIWTVGEMLWMPTLGVIIMHRAEGRRSGHYFGMQSAMWSTSTLLAPLVGSRLYAAWGGDALWYAVLLAGIPATAVLAWAVGRIEREARVV</sequence>
<comment type="subcellular location">
    <subcellularLocation>
        <location evidence="1">Cell membrane</location>
        <topology evidence="1">Multi-pass membrane protein</topology>
    </subcellularLocation>
</comment>
<organism evidence="9 10">
    <name type="scientific">Chitinimonas viridis</name>
    <dbReference type="NCBI Taxonomy" id="664880"/>
    <lineage>
        <taxon>Bacteria</taxon>
        <taxon>Pseudomonadati</taxon>
        <taxon>Pseudomonadota</taxon>
        <taxon>Betaproteobacteria</taxon>
        <taxon>Neisseriales</taxon>
        <taxon>Chitinibacteraceae</taxon>
        <taxon>Chitinimonas</taxon>
    </lineage>
</organism>
<feature type="transmembrane region" description="Helical" evidence="7">
    <location>
        <begin position="226"/>
        <end position="244"/>
    </location>
</feature>
<keyword evidence="10" id="KW-1185">Reference proteome</keyword>
<keyword evidence="3" id="KW-1003">Cell membrane</keyword>
<dbReference type="Proteomes" id="UP001180081">
    <property type="component" value="Unassembled WGS sequence"/>
</dbReference>
<accession>A0ABT8AZJ0</accession>
<reference evidence="9" key="2">
    <citation type="submission" date="2023-06" db="EMBL/GenBank/DDBJ databases">
        <authorList>
            <person name="Lucena T."/>
            <person name="Sun Q."/>
        </authorList>
    </citation>
    <scope>NUCLEOTIDE SEQUENCE</scope>
    <source>
        <strain evidence="9">CECT 7703</strain>
    </source>
</reference>
<feature type="transmembrane region" description="Helical" evidence="7">
    <location>
        <begin position="317"/>
        <end position="339"/>
    </location>
</feature>
<dbReference type="RefSeq" id="WP_290330947.1">
    <property type="nucleotide sequence ID" value="NZ_JAUFPU010000001.1"/>
</dbReference>
<feature type="transmembrane region" description="Helical" evidence="7">
    <location>
        <begin position="381"/>
        <end position="401"/>
    </location>
</feature>
<evidence type="ECO:0000313" key="9">
    <source>
        <dbReference type="EMBL" id="MDN3575268.1"/>
    </source>
</evidence>
<protein>
    <submittedName>
        <fullName evidence="9">MFS transporter</fullName>
    </submittedName>
</protein>
<evidence type="ECO:0000256" key="1">
    <source>
        <dbReference type="ARBA" id="ARBA00004651"/>
    </source>
</evidence>
<evidence type="ECO:0000256" key="7">
    <source>
        <dbReference type="SAM" id="Phobius"/>
    </source>
</evidence>
<dbReference type="EMBL" id="JAUFPU010000001">
    <property type="protein sequence ID" value="MDN3575268.1"/>
    <property type="molecule type" value="Genomic_DNA"/>
</dbReference>
<proteinExistence type="predicted"/>
<reference evidence="9" key="1">
    <citation type="journal article" date="2014" name="Int. J. Syst. Evol. Microbiol.">
        <title>Complete genome of a new Firmicutes species belonging to the dominant human colonic microbiota ('Ruminococcus bicirculans') reveals two chromosomes and a selective capacity to utilize plant glucans.</title>
        <authorList>
            <consortium name="NISC Comparative Sequencing Program"/>
            <person name="Wegmann U."/>
            <person name="Louis P."/>
            <person name="Goesmann A."/>
            <person name="Henrissat B."/>
            <person name="Duncan S.H."/>
            <person name="Flint H.J."/>
        </authorList>
    </citation>
    <scope>NUCLEOTIDE SEQUENCE</scope>
    <source>
        <strain evidence="9">CECT 7703</strain>
    </source>
</reference>
<dbReference type="InterPro" id="IPR036259">
    <property type="entry name" value="MFS_trans_sf"/>
</dbReference>
<dbReference type="InterPro" id="IPR050171">
    <property type="entry name" value="MFS_Transporters"/>
</dbReference>
<dbReference type="SUPFAM" id="SSF103473">
    <property type="entry name" value="MFS general substrate transporter"/>
    <property type="match status" value="1"/>
</dbReference>
<evidence type="ECO:0000313" key="10">
    <source>
        <dbReference type="Proteomes" id="UP001180081"/>
    </source>
</evidence>
<feature type="domain" description="Major facilitator superfamily (MFS) profile" evidence="8">
    <location>
        <begin position="22"/>
        <end position="407"/>
    </location>
</feature>
<dbReference type="PANTHER" id="PTHR23517">
    <property type="entry name" value="RESISTANCE PROTEIN MDTM, PUTATIVE-RELATED-RELATED"/>
    <property type="match status" value="1"/>
</dbReference>
<feature type="transmembrane region" description="Helical" evidence="7">
    <location>
        <begin position="264"/>
        <end position="281"/>
    </location>
</feature>
<dbReference type="InterPro" id="IPR020846">
    <property type="entry name" value="MFS_dom"/>
</dbReference>
<feature type="transmembrane region" description="Helical" evidence="7">
    <location>
        <begin position="152"/>
        <end position="171"/>
    </location>
</feature>
<keyword evidence="5 7" id="KW-1133">Transmembrane helix</keyword>
<evidence type="ECO:0000256" key="4">
    <source>
        <dbReference type="ARBA" id="ARBA00022692"/>
    </source>
</evidence>
<dbReference type="InterPro" id="IPR011701">
    <property type="entry name" value="MFS"/>
</dbReference>
<keyword evidence="4 7" id="KW-0812">Transmembrane</keyword>
<evidence type="ECO:0000256" key="6">
    <source>
        <dbReference type="ARBA" id="ARBA00023136"/>
    </source>
</evidence>
<evidence type="ECO:0000259" key="8">
    <source>
        <dbReference type="PROSITE" id="PS50850"/>
    </source>
</evidence>